<evidence type="ECO:0000259" key="6">
    <source>
        <dbReference type="Pfam" id="PF07980"/>
    </source>
</evidence>
<comment type="subcellular location">
    <subcellularLocation>
        <location evidence="1">Cell outer membrane</location>
    </subcellularLocation>
</comment>
<dbReference type="EMBL" id="UFVQ01000003">
    <property type="protein sequence ID" value="STC99717.1"/>
    <property type="molecule type" value="Genomic_DNA"/>
</dbReference>
<dbReference type="InterPro" id="IPR011990">
    <property type="entry name" value="TPR-like_helical_dom_sf"/>
</dbReference>
<dbReference type="Proteomes" id="UP000255224">
    <property type="component" value="Unassembled WGS sequence"/>
</dbReference>
<comment type="similarity">
    <text evidence="2">Belongs to the SusD family.</text>
</comment>
<dbReference type="Pfam" id="PF07980">
    <property type="entry name" value="SusD_RagB"/>
    <property type="match status" value="1"/>
</dbReference>
<keyword evidence="5" id="KW-0998">Cell outer membrane</keyword>
<dbReference type="AlphaFoldDB" id="A0A376E0S5"/>
<evidence type="ECO:0000256" key="5">
    <source>
        <dbReference type="ARBA" id="ARBA00023237"/>
    </source>
</evidence>
<organism evidence="7 8">
    <name type="scientific">Chryseobacterium carnipullorum</name>
    <dbReference type="NCBI Taxonomy" id="1124835"/>
    <lineage>
        <taxon>Bacteria</taxon>
        <taxon>Pseudomonadati</taxon>
        <taxon>Bacteroidota</taxon>
        <taxon>Flavobacteriia</taxon>
        <taxon>Flavobacteriales</taxon>
        <taxon>Weeksellaceae</taxon>
        <taxon>Chryseobacterium group</taxon>
        <taxon>Chryseobacterium</taxon>
    </lineage>
</organism>
<dbReference type="Gene3D" id="1.25.40.390">
    <property type="match status" value="1"/>
</dbReference>
<evidence type="ECO:0000313" key="7">
    <source>
        <dbReference type="EMBL" id="STC99717.1"/>
    </source>
</evidence>
<evidence type="ECO:0000256" key="4">
    <source>
        <dbReference type="ARBA" id="ARBA00023136"/>
    </source>
</evidence>
<evidence type="ECO:0000256" key="3">
    <source>
        <dbReference type="ARBA" id="ARBA00022729"/>
    </source>
</evidence>
<name>A0A376E0S5_CHRCU</name>
<proteinExistence type="inferred from homology"/>
<dbReference type="SUPFAM" id="SSF48452">
    <property type="entry name" value="TPR-like"/>
    <property type="match status" value="1"/>
</dbReference>
<evidence type="ECO:0000313" key="8">
    <source>
        <dbReference type="Proteomes" id="UP000255224"/>
    </source>
</evidence>
<dbReference type="RefSeq" id="WP_262511591.1">
    <property type="nucleotide sequence ID" value="NZ_CP033920.1"/>
</dbReference>
<sequence length="87" mass="9647">MSSVAVTSETDGIAKVMAERKLELAFEGQRWFDLKRTGTAVAILSKQKDGNGNILPYAASINQNRLLWPIPQGQRDNNQNLTQNPGY</sequence>
<evidence type="ECO:0000256" key="1">
    <source>
        <dbReference type="ARBA" id="ARBA00004442"/>
    </source>
</evidence>
<dbReference type="InterPro" id="IPR012944">
    <property type="entry name" value="SusD_RagB_dom"/>
</dbReference>
<keyword evidence="4" id="KW-0472">Membrane</keyword>
<protein>
    <submittedName>
        <fullName evidence="7">SusD family</fullName>
    </submittedName>
</protein>
<keyword evidence="3" id="KW-0732">Signal</keyword>
<evidence type="ECO:0000256" key="2">
    <source>
        <dbReference type="ARBA" id="ARBA00006275"/>
    </source>
</evidence>
<accession>A0A376E0S5</accession>
<feature type="domain" description="RagB/SusD" evidence="6">
    <location>
        <begin position="12"/>
        <end position="87"/>
    </location>
</feature>
<reference evidence="7 8" key="1">
    <citation type="submission" date="2018-06" db="EMBL/GenBank/DDBJ databases">
        <authorList>
            <consortium name="Pathogen Informatics"/>
            <person name="Doyle S."/>
        </authorList>
    </citation>
    <scope>NUCLEOTIDE SEQUENCE [LARGE SCALE GENOMIC DNA]</scope>
    <source>
        <strain evidence="7 8">NCTC13533</strain>
    </source>
</reference>
<dbReference type="GO" id="GO:0009279">
    <property type="term" value="C:cell outer membrane"/>
    <property type="evidence" value="ECO:0007669"/>
    <property type="project" value="UniProtKB-SubCell"/>
</dbReference>
<gene>
    <name evidence="7" type="ORF">NCTC13533_02816</name>
</gene>